<dbReference type="InterPro" id="IPR021109">
    <property type="entry name" value="Peptidase_aspartic_dom_sf"/>
</dbReference>
<evidence type="ECO:0000313" key="2">
    <source>
        <dbReference type="EMBL" id="GEY73996.1"/>
    </source>
</evidence>
<dbReference type="CDD" id="cd00303">
    <property type="entry name" value="retropepsin_like"/>
    <property type="match status" value="1"/>
</dbReference>
<name>A0A699HX34_TANCI</name>
<dbReference type="Gene3D" id="2.40.70.10">
    <property type="entry name" value="Acid Proteases"/>
    <property type="match status" value="1"/>
</dbReference>
<feature type="compositionally biased region" description="Basic and acidic residues" evidence="1">
    <location>
        <begin position="213"/>
        <end position="228"/>
    </location>
</feature>
<sequence>VDPYGFTGYLKMEEKRRSVKVKELQERCIIKDFQVIKSRKKLSLPDLTLTRMTLELATRSIAYPAGKAEDVFMQVDKFTFLADFVVIDYDIDPHVPLILGRPFLRTAYALVDVHREELILRNGDEKLIFHGDSTSKHPHKHGNESINMINFIDITCEDCFPKVLKFKKSNHPLSGSTTSLFDFFPSLTPFETSDSLLQEFAEELTLLDPFPSKNKDDNFDPEADLRKN</sequence>
<organism evidence="2">
    <name type="scientific">Tanacetum cinerariifolium</name>
    <name type="common">Dalmatian daisy</name>
    <name type="synonym">Chrysanthemum cinerariifolium</name>
    <dbReference type="NCBI Taxonomy" id="118510"/>
    <lineage>
        <taxon>Eukaryota</taxon>
        <taxon>Viridiplantae</taxon>
        <taxon>Streptophyta</taxon>
        <taxon>Embryophyta</taxon>
        <taxon>Tracheophyta</taxon>
        <taxon>Spermatophyta</taxon>
        <taxon>Magnoliopsida</taxon>
        <taxon>eudicotyledons</taxon>
        <taxon>Gunneridae</taxon>
        <taxon>Pentapetalae</taxon>
        <taxon>asterids</taxon>
        <taxon>campanulids</taxon>
        <taxon>Asterales</taxon>
        <taxon>Asteraceae</taxon>
        <taxon>Asteroideae</taxon>
        <taxon>Anthemideae</taxon>
        <taxon>Anthemidinae</taxon>
        <taxon>Tanacetum</taxon>
    </lineage>
</organism>
<proteinExistence type="predicted"/>
<feature type="non-terminal residue" evidence="2">
    <location>
        <position position="1"/>
    </location>
</feature>
<dbReference type="EMBL" id="BKCJ010205143">
    <property type="protein sequence ID" value="GEY73996.1"/>
    <property type="molecule type" value="Genomic_DNA"/>
</dbReference>
<gene>
    <name evidence="2" type="ORF">Tci_445970</name>
</gene>
<protein>
    <recommendedName>
        <fullName evidence="3">Reverse transcriptase domain-containing protein</fullName>
    </recommendedName>
</protein>
<accession>A0A699HX34</accession>
<evidence type="ECO:0000256" key="1">
    <source>
        <dbReference type="SAM" id="MobiDB-lite"/>
    </source>
</evidence>
<reference evidence="2" key="1">
    <citation type="journal article" date="2019" name="Sci. Rep.">
        <title>Draft genome of Tanacetum cinerariifolium, the natural source of mosquito coil.</title>
        <authorList>
            <person name="Yamashiro T."/>
            <person name="Shiraishi A."/>
            <person name="Satake H."/>
            <person name="Nakayama K."/>
        </authorList>
    </citation>
    <scope>NUCLEOTIDE SEQUENCE</scope>
</reference>
<dbReference type="PANTHER" id="PTHR33067:SF9">
    <property type="entry name" value="RNA-DIRECTED DNA POLYMERASE"/>
    <property type="match status" value="1"/>
</dbReference>
<comment type="caution">
    <text evidence="2">The sequence shown here is derived from an EMBL/GenBank/DDBJ whole genome shotgun (WGS) entry which is preliminary data.</text>
</comment>
<feature type="region of interest" description="Disordered" evidence="1">
    <location>
        <begin position="208"/>
        <end position="228"/>
    </location>
</feature>
<dbReference type="PANTHER" id="PTHR33067">
    <property type="entry name" value="RNA-DIRECTED DNA POLYMERASE-RELATED"/>
    <property type="match status" value="1"/>
</dbReference>
<evidence type="ECO:0008006" key="3">
    <source>
        <dbReference type="Google" id="ProtNLM"/>
    </source>
</evidence>
<dbReference type="AlphaFoldDB" id="A0A699HX34"/>